<dbReference type="GO" id="GO:0005886">
    <property type="term" value="C:plasma membrane"/>
    <property type="evidence" value="ECO:0007669"/>
    <property type="project" value="TreeGrafter"/>
</dbReference>
<evidence type="ECO:0000256" key="1">
    <source>
        <dbReference type="ARBA" id="ARBA00005298"/>
    </source>
</evidence>
<name>A0A9P9FNW6_9HYPO</name>
<dbReference type="OrthoDB" id="2333384at2759"/>
<dbReference type="SUPFAM" id="SSF81296">
    <property type="entry name" value="E set domains"/>
    <property type="match status" value="1"/>
</dbReference>
<evidence type="ECO:0000259" key="2">
    <source>
        <dbReference type="SMART" id="SM01017"/>
    </source>
</evidence>
<proteinExistence type="inferred from homology"/>
<protein>
    <recommendedName>
        <fullName evidence="2">Arrestin C-terminal-like domain-containing protein</fullName>
    </recommendedName>
</protein>
<reference evidence="3" key="1">
    <citation type="journal article" date="2021" name="Nat. Commun.">
        <title>Genetic determinants of endophytism in the Arabidopsis root mycobiome.</title>
        <authorList>
            <person name="Mesny F."/>
            <person name="Miyauchi S."/>
            <person name="Thiergart T."/>
            <person name="Pickel B."/>
            <person name="Atanasova L."/>
            <person name="Karlsson M."/>
            <person name="Huettel B."/>
            <person name="Barry K.W."/>
            <person name="Haridas S."/>
            <person name="Chen C."/>
            <person name="Bauer D."/>
            <person name="Andreopoulos W."/>
            <person name="Pangilinan J."/>
            <person name="LaButti K."/>
            <person name="Riley R."/>
            <person name="Lipzen A."/>
            <person name="Clum A."/>
            <person name="Drula E."/>
            <person name="Henrissat B."/>
            <person name="Kohler A."/>
            <person name="Grigoriev I.V."/>
            <person name="Martin F.M."/>
            <person name="Hacquard S."/>
        </authorList>
    </citation>
    <scope>NUCLEOTIDE SEQUENCE</scope>
    <source>
        <strain evidence="3">MPI-CAGE-AT-0147</strain>
    </source>
</reference>
<gene>
    <name evidence="3" type="ORF">EDB81DRAFT_636186</name>
</gene>
<comment type="caution">
    <text evidence="3">The sequence shown here is derived from an EMBL/GenBank/DDBJ whole genome shotgun (WGS) entry which is preliminary data.</text>
</comment>
<dbReference type="Gene3D" id="2.60.40.640">
    <property type="match status" value="1"/>
</dbReference>
<dbReference type="InterPro" id="IPR011022">
    <property type="entry name" value="Arrestin_C-like"/>
</dbReference>
<comment type="similarity">
    <text evidence="1">Belongs to the arrestin family.</text>
</comment>
<accession>A0A9P9FNW6</accession>
<feature type="domain" description="Arrestin C-terminal-like" evidence="2">
    <location>
        <begin position="181"/>
        <end position="318"/>
    </location>
</feature>
<dbReference type="GO" id="GO:0070086">
    <property type="term" value="P:ubiquitin-dependent endocytosis"/>
    <property type="evidence" value="ECO:0007669"/>
    <property type="project" value="TreeGrafter"/>
</dbReference>
<dbReference type="Proteomes" id="UP000738349">
    <property type="component" value="Unassembled WGS sequence"/>
</dbReference>
<dbReference type="PANTHER" id="PTHR11188:SF17">
    <property type="entry name" value="FI21816P1"/>
    <property type="match status" value="1"/>
</dbReference>
<evidence type="ECO:0000313" key="4">
    <source>
        <dbReference type="Proteomes" id="UP000738349"/>
    </source>
</evidence>
<dbReference type="GO" id="GO:0030674">
    <property type="term" value="F:protein-macromolecule adaptor activity"/>
    <property type="evidence" value="ECO:0007669"/>
    <property type="project" value="TreeGrafter"/>
</dbReference>
<keyword evidence="4" id="KW-1185">Reference proteome</keyword>
<dbReference type="Pfam" id="PF02752">
    <property type="entry name" value="Arrestin_C"/>
    <property type="match status" value="1"/>
</dbReference>
<dbReference type="InterPro" id="IPR014752">
    <property type="entry name" value="Arrestin-like_C"/>
</dbReference>
<organism evidence="3 4">
    <name type="scientific">Dactylonectria macrodidyma</name>
    <dbReference type="NCBI Taxonomy" id="307937"/>
    <lineage>
        <taxon>Eukaryota</taxon>
        <taxon>Fungi</taxon>
        <taxon>Dikarya</taxon>
        <taxon>Ascomycota</taxon>
        <taxon>Pezizomycotina</taxon>
        <taxon>Sordariomycetes</taxon>
        <taxon>Hypocreomycetidae</taxon>
        <taxon>Hypocreales</taxon>
        <taxon>Nectriaceae</taxon>
        <taxon>Dactylonectria</taxon>
    </lineage>
</organism>
<evidence type="ECO:0000313" key="3">
    <source>
        <dbReference type="EMBL" id="KAH7169874.1"/>
    </source>
</evidence>
<dbReference type="PANTHER" id="PTHR11188">
    <property type="entry name" value="ARRESTIN DOMAIN CONTAINING PROTEIN"/>
    <property type="match status" value="1"/>
</dbReference>
<dbReference type="GO" id="GO:0031625">
    <property type="term" value="F:ubiquitin protein ligase binding"/>
    <property type="evidence" value="ECO:0007669"/>
    <property type="project" value="TreeGrafter"/>
</dbReference>
<dbReference type="GO" id="GO:0005829">
    <property type="term" value="C:cytosol"/>
    <property type="evidence" value="ECO:0007669"/>
    <property type="project" value="TreeGrafter"/>
</dbReference>
<dbReference type="InterPro" id="IPR014756">
    <property type="entry name" value="Ig_E-set"/>
</dbReference>
<dbReference type="AlphaFoldDB" id="A0A9P9FNW6"/>
<sequence>MRSFLAKLTGASHPRVTIRPDKDVVFLSGFGQEARGDFIIGTVTLAVPDAHDVQGIQLEMIRSLAIGSHEPNEESGSWTRSRIISHQWDPLTLAASTVLSDPKQSHSPRIYRLPFDIYLPGQTSESVKGCSRCHISYRLQASLLRDGTAPDLRDFIPIYIIRKLPMSALELMDACTVGGTCSNNVEYQFSVAYQAIALNTFIPVEVALHNLSKGVRIGGIECVLYEIHRLEKQYSDIISEFEGERVAERWQLDVLETDGETYHLRQDLPLPSVFRKCSPDCNTEGIIIKHSLRFTVKLIDPDGSHYASVPITLFISPERPVNAWGRFVETDPTVAEGDADALSPGLSAPPRYYDSGEDLATTVLSQDSPPPYSP</sequence>
<dbReference type="InterPro" id="IPR050357">
    <property type="entry name" value="Arrestin_domain-protein"/>
</dbReference>
<dbReference type="EMBL" id="JAGMUV010000002">
    <property type="protein sequence ID" value="KAH7169874.1"/>
    <property type="molecule type" value="Genomic_DNA"/>
</dbReference>
<dbReference type="SMART" id="SM01017">
    <property type="entry name" value="Arrestin_C"/>
    <property type="match status" value="1"/>
</dbReference>